<keyword evidence="2" id="KW-1185">Reference proteome</keyword>
<name>A0A5B7FCM3_PORTR</name>
<comment type="caution">
    <text evidence="1">The sequence shown here is derived from an EMBL/GenBank/DDBJ whole genome shotgun (WGS) entry which is preliminary data.</text>
</comment>
<gene>
    <name evidence="1" type="ORF">E2C01_036494</name>
</gene>
<evidence type="ECO:0000313" key="2">
    <source>
        <dbReference type="Proteomes" id="UP000324222"/>
    </source>
</evidence>
<dbReference type="EMBL" id="VSRR010005597">
    <property type="protein sequence ID" value="MPC42863.1"/>
    <property type="molecule type" value="Genomic_DNA"/>
</dbReference>
<dbReference type="AlphaFoldDB" id="A0A5B7FCM3"/>
<evidence type="ECO:0000313" key="1">
    <source>
        <dbReference type="EMBL" id="MPC42863.1"/>
    </source>
</evidence>
<organism evidence="1 2">
    <name type="scientific">Portunus trituberculatus</name>
    <name type="common">Swimming crab</name>
    <name type="synonym">Neptunus trituberculatus</name>
    <dbReference type="NCBI Taxonomy" id="210409"/>
    <lineage>
        <taxon>Eukaryota</taxon>
        <taxon>Metazoa</taxon>
        <taxon>Ecdysozoa</taxon>
        <taxon>Arthropoda</taxon>
        <taxon>Crustacea</taxon>
        <taxon>Multicrustacea</taxon>
        <taxon>Malacostraca</taxon>
        <taxon>Eumalacostraca</taxon>
        <taxon>Eucarida</taxon>
        <taxon>Decapoda</taxon>
        <taxon>Pleocyemata</taxon>
        <taxon>Brachyura</taxon>
        <taxon>Eubrachyura</taxon>
        <taxon>Portunoidea</taxon>
        <taxon>Portunidae</taxon>
        <taxon>Portuninae</taxon>
        <taxon>Portunus</taxon>
    </lineage>
</organism>
<protein>
    <submittedName>
        <fullName evidence="1">Uncharacterized protein</fullName>
    </submittedName>
</protein>
<proteinExistence type="predicted"/>
<dbReference type="Proteomes" id="UP000324222">
    <property type="component" value="Unassembled WGS sequence"/>
</dbReference>
<accession>A0A5B7FCM3</accession>
<sequence length="34" mass="3903">MELGSFNHTRTATYKPGSFLQLFLCSYVLSLTIY</sequence>
<reference evidence="1 2" key="1">
    <citation type="submission" date="2019-05" db="EMBL/GenBank/DDBJ databases">
        <title>Another draft genome of Portunus trituberculatus and its Hox gene families provides insights of decapod evolution.</title>
        <authorList>
            <person name="Jeong J.-H."/>
            <person name="Song I."/>
            <person name="Kim S."/>
            <person name="Choi T."/>
            <person name="Kim D."/>
            <person name="Ryu S."/>
            <person name="Kim W."/>
        </authorList>
    </citation>
    <scope>NUCLEOTIDE SEQUENCE [LARGE SCALE GENOMIC DNA]</scope>
    <source>
        <tissue evidence="1">Muscle</tissue>
    </source>
</reference>